<feature type="binding site" evidence="8">
    <location>
        <position position="241"/>
    </location>
    <ligand>
        <name>Mg(2+)</name>
        <dbReference type="ChEBI" id="CHEBI:18420"/>
    </ligand>
</feature>
<dbReference type="AlphaFoldDB" id="A0A502FGK9"/>
<dbReference type="NCBIfam" id="NF008139">
    <property type="entry name" value="PRK10887.1"/>
    <property type="match status" value="1"/>
</dbReference>
<dbReference type="Gene3D" id="3.40.120.10">
    <property type="entry name" value="Alpha-D-Glucose-1,6-Bisphosphate, subunit A, domain 3"/>
    <property type="match status" value="3"/>
</dbReference>
<dbReference type="Proteomes" id="UP000319931">
    <property type="component" value="Unassembled WGS sequence"/>
</dbReference>
<dbReference type="InterPro" id="IPR005844">
    <property type="entry name" value="A-D-PHexomutase_a/b/a-I"/>
</dbReference>
<evidence type="ECO:0000259" key="12">
    <source>
        <dbReference type="Pfam" id="PF02878"/>
    </source>
</evidence>
<dbReference type="Gene3D" id="3.30.310.50">
    <property type="entry name" value="Alpha-D-phosphohexomutase, C-terminal domain"/>
    <property type="match status" value="1"/>
</dbReference>
<comment type="catalytic activity">
    <reaction evidence="8 10">
        <text>alpha-D-glucosamine 1-phosphate = D-glucosamine 6-phosphate</text>
        <dbReference type="Rhea" id="RHEA:23424"/>
        <dbReference type="ChEBI" id="CHEBI:58516"/>
        <dbReference type="ChEBI" id="CHEBI:58725"/>
        <dbReference type="EC" id="5.4.2.10"/>
    </reaction>
</comment>
<dbReference type="PROSITE" id="PS00710">
    <property type="entry name" value="PGM_PMM"/>
    <property type="match status" value="1"/>
</dbReference>
<dbReference type="SUPFAM" id="SSF53738">
    <property type="entry name" value="Phosphoglucomutase, first 3 domains"/>
    <property type="match status" value="3"/>
</dbReference>
<evidence type="ECO:0000313" key="16">
    <source>
        <dbReference type="Proteomes" id="UP000319931"/>
    </source>
</evidence>
<keyword evidence="3 8" id="KW-0479">Metal-binding</keyword>
<dbReference type="PRINTS" id="PR00509">
    <property type="entry name" value="PGMPMM"/>
</dbReference>
<dbReference type="GO" id="GO:0009252">
    <property type="term" value="P:peptidoglycan biosynthetic process"/>
    <property type="evidence" value="ECO:0007669"/>
    <property type="project" value="TreeGrafter"/>
</dbReference>
<sequence length="446" mass="46952">MARKYFGTDGIRGLTNKNPMTAAMAMKVGMAAGAHFRRGDHRHRVVIGKDTRLSGYMLESAMVAGFTSVGMDVVLLGPMPTPAVAMLTQSMRADLGVMISASHNPYFDNGIKLFGPDGYKLSDADELAIEALIDGDIDLSPAPEIGRARRVDDAQGRYIHFAKSTFPENMRLDGMKIVVDCANGAAYRVAPTALWELGAEVVSIGVTPNGKNINDGVGSTAPTLLCETVVASGAQLGIALDGDADRLIVVDEKGHVVDGDQLMATIASGWARSGRLKNGGLVATVMSNLGLERHLATQGIGLVRTSVGDRHVLEAMRAQGYNVGGEQSGHIILSDYATTGDGLVAALQILAELARAGVPASELLHRFEPLPQLLKNVRFAGGKPLEDEAVKAVIAGAEAELKGRGRLVIRTSGTEPVIRVMAEGDDPAQVEAVVDRICEAVRVAAG</sequence>
<dbReference type="FunFam" id="3.40.120.10:FF:000001">
    <property type="entry name" value="Phosphoglucosamine mutase"/>
    <property type="match status" value="1"/>
</dbReference>
<evidence type="ECO:0000256" key="8">
    <source>
        <dbReference type="HAMAP-Rule" id="MF_01554"/>
    </source>
</evidence>
<evidence type="ECO:0000256" key="2">
    <source>
        <dbReference type="ARBA" id="ARBA00022553"/>
    </source>
</evidence>
<evidence type="ECO:0000256" key="10">
    <source>
        <dbReference type="RuleBase" id="RU004327"/>
    </source>
</evidence>
<gene>
    <name evidence="8" type="primary">glmM</name>
    <name evidence="15" type="ORF">EAH76_20850</name>
</gene>
<protein>
    <recommendedName>
        <fullName evidence="7 8">Phosphoglucosamine mutase</fullName>
        <ecNumber evidence="6 8">5.4.2.10</ecNumber>
    </recommendedName>
</protein>
<dbReference type="GO" id="GO:0005975">
    <property type="term" value="P:carbohydrate metabolic process"/>
    <property type="evidence" value="ECO:0007669"/>
    <property type="project" value="InterPro"/>
</dbReference>
<evidence type="ECO:0000256" key="6">
    <source>
        <dbReference type="ARBA" id="ARBA00066330"/>
    </source>
</evidence>
<dbReference type="InterPro" id="IPR005841">
    <property type="entry name" value="Alpha-D-phosphohexomutase_SF"/>
</dbReference>
<dbReference type="InterPro" id="IPR036900">
    <property type="entry name" value="A-D-PHexomutase_C_sf"/>
</dbReference>
<evidence type="ECO:0000259" key="14">
    <source>
        <dbReference type="Pfam" id="PF02880"/>
    </source>
</evidence>
<dbReference type="EC" id="5.4.2.10" evidence="6 8"/>
<dbReference type="InterPro" id="IPR016055">
    <property type="entry name" value="A-D-PHexomutase_a/b/a-I/II/III"/>
</dbReference>
<keyword evidence="2 8" id="KW-0597">Phosphoprotein</keyword>
<dbReference type="FunFam" id="3.40.120.10:FF:000002">
    <property type="entry name" value="Phosphoglucosamine mutase"/>
    <property type="match status" value="1"/>
</dbReference>
<dbReference type="PANTHER" id="PTHR42946:SF1">
    <property type="entry name" value="PHOSPHOGLUCOMUTASE (ALPHA-D-GLUCOSE-1,6-BISPHOSPHATE-DEPENDENT)"/>
    <property type="match status" value="1"/>
</dbReference>
<evidence type="ECO:0000313" key="15">
    <source>
        <dbReference type="EMBL" id="TPG48362.1"/>
    </source>
</evidence>
<dbReference type="PANTHER" id="PTHR42946">
    <property type="entry name" value="PHOSPHOHEXOSE MUTASE"/>
    <property type="match status" value="1"/>
</dbReference>
<evidence type="ECO:0000256" key="1">
    <source>
        <dbReference type="ARBA" id="ARBA00010231"/>
    </source>
</evidence>
<feature type="domain" description="Alpha-D-phosphohexomutase alpha/beta/alpha" evidence="13">
    <location>
        <begin position="157"/>
        <end position="254"/>
    </location>
</feature>
<keyword evidence="16" id="KW-1185">Reference proteome</keyword>
<dbReference type="CDD" id="cd05802">
    <property type="entry name" value="GlmM"/>
    <property type="match status" value="1"/>
</dbReference>
<dbReference type="GO" id="GO:0008966">
    <property type="term" value="F:phosphoglucosamine mutase activity"/>
    <property type="evidence" value="ECO:0007669"/>
    <property type="project" value="UniProtKB-UniRule"/>
</dbReference>
<feature type="binding site" evidence="8">
    <location>
        <position position="245"/>
    </location>
    <ligand>
        <name>Mg(2+)</name>
        <dbReference type="ChEBI" id="CHEBI:18420"/>
    </ligand>
</feature>
<dbReference type="Pfam" id="PF02879">
    <property type="entry name" value="PGM_PMM_II"/>
    <property type="match status" value="1"/>
</dbReference>
<dbReference type="InterPro" id="IPR006352">
    <property type="entry name" value="GlmM_bact"/>
</dbReference>
<evidence type="ECO:0000259" key="13">
    <source>
        <dbReference type="Pfam" id="PF02879"/>
    </source>
</evidence>
<dbReference type="RefSeq" id="WP_140852205.1">
    <property type="nucleotide sequence ID" value="NZ_RCZC01000009.1"/>
</dbReference>
<dbReference type="Pfam" id="PF00408">
    <property type="entry name" value="PGM_PMM_IV"/>
    <property type="match status" value="1"/>
</dbReference>
<comment type="similarity">
    <text evidence="1 8 9">Belongs to the phosphohexose mutase family.</text>
</comment>
<feature type="binding site" description="via phosphate group" evidence="8">
    <location>
        <position position="102"/>
    </location>
    <ligand>
        <name>Mg(2+)</name>
        <dbReference type="ChEBI" id="CHEBI:18420"/>
    </ligand>
</feature>
<dbReference type="Pfam" id="PF02878">
    <property type="entry name" value="PGM_PMM_I"/>
    <property type="match status" value="1"/>
</dbReference>
<reference evidence="15 16" key="1">
    <citation type="journal article" date="2019" name="Environ. Microbiol.">
        <title>Species interactions and distinct microbial communities in high Arctic permafrost affected cryosols are associated with the CH4 and CO2 gas fluxes.</title>
        <authorList>
            <person name="Altshuler I."/>
            <person name="Hamel J."/>
            <person name="Turney S."/>
            <person name="Magnuson E."/>
            <person name="Levesque R."/>
            <person name="Greer C."/>
            <person name="Whyte L.G."/>
        </authorList>
    </citation>
    <scope>NUCLEOTIDE SEQUENCE [LARGE SCALE GENOMIC DNA]</scope>
    <source>
        <strain evidence="15 16">E6.1</strain>
    </source>
</reference>
<comment type="PTM">
    <text evidence="8">Activated by phosphorylation.</text>
</comment>
<dbReference type="OrthoDB" id="9803322at2"/>
<dbReference type="InterPro" id="IPR005846">
    <property type="entry name" value="A-D-PHexomutase_a/b/a-III"/>
</dbReference>
<evidence type="ECO:0000256" key="7">
    <source>
        <dbReference type="ARBA" id="ARBA00068193"/>
    </source>
</evidence>
<accession>A0A502FGK9</accession>
<dbReference type="InterPro" id="IPR005845">
    <property type="entry name" value="A-D-PHexomutase_a/b/a-II"/>
</dbReference>
<evidence type="ECO:0000256" key="3">
    <source>
        <dbReference type="ARBA" id="ARBA00022723"/>
    </source>
</evidence>
<evidence type="ECO:0000259" key="11">
    <source>
        <dbReference type="Pfam" id="PF00408"/>
    </source>
</evidence>
<proteinExistence type="inferred from homology"/>
<dbReference type="InterPro" id="IPR005843">
    <property type="entry name" value="A-D-PHexomutase_C"/>
</dbReference>
<feature type="active site" description="Phosphoserine intermediate" evidence="8">
    <location>
        <position position="102"/>
    </location>
</feature>
<comment type="function">
    <text evidence="8 10">Catalyzes the conversion of glucosamine-6-phosphate to glucosamine-1-phosphate.</text>
</comment>
<feature type="modified residue" description="Phosphoserine" evidence="8">
    <location>
        <position position="102"/>
    </location>
</feature>
<feature type="domain" description="Alpha-D-phosphohexomutase C-terminal" evidence="11">
    <location>
        <begin position="374"/>
        <end position="439"/>
    </location>
</feature>
<dbReference type="GO" id="GO:0005829">
    <property type="term" value="C:cytosol"/>
    <property type="evidence" value="ECO:0007669"/>
    <property type="project" value="TreeGrafter"/>
</dbReference>
<feature type="binding site" evidence="8">
    <location>
        <position position="243"/>
    </location>
    <ligand>
        <name>Mg(2+)</name>
        <dbReference type="ChEBI" id="CHEBI:18420"/>
    </ligand>
</feature>
<dbReference type="InterPro" id="IPR050060">
    <property type="entry name" value="Phosphoglucosamine_mutase"/>
</dbReference>
<name>A0A502FGK9_9SPHN</name>
<feature type="domain" description="Alpha-D-phosphohexomutase alpha/beta/alpha" evidence="14">
    <location>
        <begin position="258"/>
        <end position="366"/>
    </location>
</feature>
<dbReference type="InterPro" id="IPR016066">
    <property type="entry name" value="A-D-PHexomutase_CS"/>
</dbReference>
<dbReference type="NCBIfam" id="TIGR01455">
    <property type="entry name" value="glmM"/>
    <property type="match status" value="1"/>
</dbReference>
<organism evidence="15 16">
    <name type="scientific">Sphingomonas glacialis</name>
    <dbReference type="NCBI Taxonomy" id="658225"/>
    <lineage>
        <taxon>Bacteria</taxon>
        <taxon>Pseudomonadati</taxon>
        <taxon>Pseudomonadota</taxon>
        <taxon>Alphaproteobacteria</taxon>
        <taxon>Sphingomonadales</taxon>
        <taxon>Sphingomonadaceae</taxon>
        <taxon>Sphingomonas</taxon>
    </lineage>
</organism>
<dbReference type="HAMAP" id="MF_01554_B">
    <property type="entry name" value="GlmM_B"/>
    <property type="match status" value="1"/>
</dbReference>
<dbReference type="GO" id="GO:0006048">
    <property type="term" value="P:UDP-N-acetylglucosamine biosynthetic process"/>
    <property type="evidence" value="ECO:0007669"/>
    <property type="project" value="TreeGrafter"/>
</dbReference>
<evidence type="ECO:0000256" key="4">
    <source>
        <dbReference type="ARBA" id="ARBA00022842"/>
    </source>
</evidence>
<dbReference type="SUPFAM" id="SSF55957">
    <property type="entry name" value="Phosphoglucomutase, C-terminal domain"/>
    <property type="match status" value="1"/>
</dbReference>
<dbReference type="GO" id="GO:0000287">
    <property type="term" value="F:magnesium ion binding"/>
    <property type="evidence" value="ECO:0007669"/>
    <property type="project" value="UniProtKB-UniRule"/>
</dbReference>
<comment type="caution">
    <text evidence="15">The sequence shown here is derived from an EMBL/GenBank/DDBJ whole genome shotgun (WGS) entry which is preliminary data.</text>
</comment>
<evidence type="ECO:0000256" key="9">
    <source>
        <dbReference type="RuleBase" id="RU004326"/>
    </source>
</evidence>
<dbReference type="GO" id="GO:0004615">
    <property type="term" value="F:phosphomannomutase activity"/>
    <property type="evidence" value="ECO:0007669"/>
    <property type="project" value="TreeGrafter"/>
</dbReference>
<evidence type="ECO:0000256" key="5">
    <source>
        <dbReference type="ARBA" id="ARBA00023235"/>
    </source>
</evidence>
<dbReference type="EMBL" id="RCZC01000009">
    <property type="protein sequence ID" value="TPG48362.1"/>
    <property type="molecule type" value="Genomic_DNA"/>
</dbReference>
<dbReference type="FunFam" id="3.30.310.50:FF:000001">
    <property type="entry name" value="Phosphoglucosamine mutase"/>
    <property type="match status" value="1"/>
</dbReference>
<keyword evidence="4 8" id="KW-0460">Magnesium</keyword>
<keyword evidence="5 8" id="KW-0413">Isomerase</keyword>
<dbReference type="Pfam" id="PF02880">
    <property type="entry name" value="PGM_PMM_III"/>
    <property type="match status" value="1"/>
</dbReference>
<feature type="domain" description="Alpha-D-phosphohexomutase alpha/beta/alpha" evidence="12">
    <location>
        <begin position="3"/>
        <end position="134"/>
    </location>
</feature>
<comment type="cofactor">
    <cofactor evidence="8">
        <name>Mg(2+)</name>
        <dbReference type="ChEBI" id="CHEBI:18420"/>
    </cofactor>
    <text evidence="8">Binds 1 Mg(2+) ion per subunit.</text>
</comment>